<dbReference type="AlphaFoldDB" id="I3EF85"/>
<proteinExistence type="predicted"/>
<keyword evidence="2" id="KW-1185">Reference proteome</keyword>
<dbReference type="InParanoid" id="I3EF85"/>
<dbReference type="EMBL" id="GL870880">
    <property type="protein sequence ID" value="EIJ87882.1"/>
    <property type="molecule type" value="Genomic_DNA"/>
</dbReference>
<dbReference type="Proteomes" id="UP000002872">
    <property type="component" value="Unassembled WGS sequence"/>
</dbReference>
<dbReference type="VEuPathDB" id="MicrosporidiaDB:NEQG_01954"/>
<dbReference type="OrthoDB" id="10348824at2759"/>
<gene>
    <name evidence="1" type="ORF">NEQG_01954</name>
</gene>
<evidence type="ECO:0000313" key="2">
    <source>
        <dbReference type="Proteomes" id="UP000002872"/>
    </source>
</evidence>
<dbReference type="HOGENOM" id="CLU_009683_3_0_1"/>
<accession>I3EF85</accession>
<sequence>MRAYLTECRDCLKLSKKFKDKPGYVGLCSNKIITVLRILILIQSVCGRITVEETREVHRTVLQDQDIIRMINPDGGLSPLRGFLWYTCGFMYNIRMFSCWMDVDYSVWLNNSGGRTPVYEYARNYGRDGVHRKLAQDEYEKKLVEYHQMVINLFPSAEGYLSIHTDKEDSLYALLNKCTDTDKYRILAGLLLLSEGLSVPLSITRSEDSSEILVLKDLSKDAEHFRISLSGACAHGNKQEPEITRNSSGVVDTIQFFIDNHNNWCLQCSALFNGQMPYGVFKSGGFLCTLQFLIQSYIFDYMESVESTVLFCVTVFDMLRECIQHSINKKFRAKALNIFNSYFIPYGMDTPGAQYYESVGIANLVLNRLRVLPFEHKAQIFPITTFKFHNKTVHRLERITEDFLNLSIKKDNAVYTDLKTRNHLPDRVNNVETVLLCLFCCFAYDQYKQEYTVSHIPNASKELKEFFNKYKYMFDMTTEGIHNNWNKVVADLNNPYICYARPNKNQLDLGVINTLCVITEVAGIFDEHKPRINKFIETIKRNNKLPAEDSSELQQYIKELFKTLSVNKNIRIGFLWTLLNKSQINRPDLFMDMIVHYRMNEVEESVFISIYRAQTRIDFRKAPVQPLLHSHKTSIKTETIKLNLLKPAYMQQLVLHYVTHVSVQYDNVYFNELNLKMSDWLNKKVPCPMNMYINPILVVYKIQSTRYKLLLIRDILLECLGINKAMCTGAINLVSNILGSIPFNNTSIRNTFFTTIIHCGADKEYYSRISISTTVYPAVEFYHHEISIIINKLLDTKTVHVFVSWLKYLLSVKPCPFLYTLDYILDSSRIVTRVLIFEFITVRCRTVKYINQIIDDIRALKVNYPDYNCEETVNTLLLSLICIHCQYNKNISIIQPIYEGINESMPVHLGFKRSSPSKYYKNAIDALSSIKDVLCRGSENKSKYDKVLSALLFKYSVKQQEEGMNLLEANLFLDDR</sequence>
<name>I3EF85_NEMP3</name>
<reference evidence="1" key="1">
    <citation type="submission" date="2011-01" db="EMBL/GenBank/DDBJ databases">
        <title>The Genome Sequence of Nematocida parisii strain ERTm3.</title>
        <authorList>
            <consortium name="The Broad Institute Genome Sequencing Platform"/>
            <consortium name="The Broad Institute Genome Sequencing Center for Infectious Disease"/>
            <person name="Cuomo C."/>
            <person name="Troemel E."/>
            <person name="Young S.K."/>
            <person name="Zeng Q."/>
            <person name="Gargeya S."/>
            <person name="Fitzgerald M."/>
            <person name="Haas B."/>
            <person name="Abouelleil A."/>
            <person name="Alvarado L."/>
            <person name="Arachchi H.M."/>
            <person name="Berlin A."/>
            <person name="Chapman S.B."/>
            <person name="Gearin G."/>
            <person name="Goldberg J."/>
            <person name="Griggs A."/>
            <person name="Gujja S."/>
            <person name="Hansen M."/>
            <person name="Heiman D."/>
            <person name="Howarth C."/>
            <person name="Larimer J."/>
            <person name="Lui A."/>
            <person name="MacDonald P.J.P."/>
            <person name="McCowen C."/>
            <person name="Montmayeur A."/>
            <person name="Murphy C."/>
            <person name="Neiman D."/>
            <person name="Pearson M."/>
            <person name="Priest M."/>
            <person name="Roberts A."/>
            <person name="Saif S."/>
            <person name="Shea T."/>
            <person name="Sisk P."/>
            <person name="Stolte C."/>
            <person name="Sykes S."/>
            <person name="Wortman J."/>
            <person name="Nusbaum C."/>
            <person name="Birren B."/>
        </authorList>
    </citation>
    <scope>NUCLEOTIDE SEQUENCE</scope>
    <source>
        <strain evidence="1">ERTm3</strain>
    </source>
</reference>
<organism evidence="1 2">
    <name type="scientific">Nematocida parisii (strain ERTm3)</name>
    <name type="common">Nematode killer fungus</name>
    <dbReference type="NCBI Taxonomy" id="935791"/>
    <lineage>
        <taxon>Eukaryota</taxon>
        <taxon>Fungi</taxon>
        <taxon>Fungi incertae sedis</taxon>
        <taxon>Microsporidia</taxon>
        <taxon>Nematocida</taxon>
    </lineage>
</organism>
<protein>
    <submittedName>
        <fullName evidence="1">Uncharacterized protein</fullName>
    </submittedName>
</protein>
<evidence type="ECO:0000313" key="1">
    <source>
        <dbReference type="EMBL" id="EIJ87882.1"/>
    </source>
</evidence>